<keyword evidence="2" id="KW-0732">Signal</keyword>
<organism evidence="3 4">
    <name type="scientific">Nonomuraea endophytica</name>
    <dbReference type="NCBI Taxonomy" id="714136"/>
    <lineage>
        <taxon>Bacteria</taxon>
        <taxon>Bacillati</taxon>
        <taxon>Actinomycetota</taxon>
        <taxon>Actinomycetes</taxon>
        <taxon>Streptosporangiales</taxon>
        <taxon>Streptosporangiaceae</taxon>
        <taxon>Nonomuraea</taxon>
    </lineage>
</organism>
<proteinExistence type="predicted"/>
<evidence type="ECO:0000313" key="3">
    <source>
        <dbReference type="EMBL" id="MBB5076989.1"/>
    </source>
</evidence>
<keyword evidence="4" id="KW-1185">Reference proteome</keyword>
<name>A0A7W8EEV8_9ACTN</name>
<feature type="chain" id="PRO_5031288639" description="PknH-like extracellular domain-containing protein" evidence="2">
    <location>
        <begin position="22"/>
        <end position="207"/>
    </location>
</feature>
<dbReference type="Proteomes" id="UP000568380">
    <property type="component" value="Unassembled WGS sequence"/>
</dbReference>
<evidence type="ECO:0000313" key="4">
    <source>
        <dbReference type="Proteomes" id="UP000568380"/>
    </source>
</evidence>
<evidence type="ECO:0008006" key="5">
    <source>
        <dbReference type="Google" id="ProtNLM"/>
    </source>
</evidence>
<dbReference type="RefSeq" id="WP_184960599.1">
    <property type="nucleotide sequence ID" value="NZ_JACHIN010000003.1"/>
</dbReference>
<sequence length="207" mass="21966">MRFVILGGVAAMVLSAAPALAKPPSPAQLAEAVLTPEDLGDGYSENSNRPRAALDKDSAHTKACRSAMSGLKPLLRSKAAAWIDKQGKPSGVWQFALGATPAGLASWQAAGKAMVRDCAGVDKSTKKRKEGIKRLSVGRVGTWVYAIRYSDHPQEFARPIHAQDVVLMRVGQAVTLVVSDGYFGTFDPVLSRRAARLAAAKLKEAQG</sequence>
<dbReference type="EMBL" id="JACHIN010000003">
    <property type="protein sequence ID" value="MBB5076989.1"/>
    <property type="molecule type" value="Genomic_DNA"/>
</dbReference>
<feature type="region of interest" description="Disordered" evidence="1">
    <location>
        <begin position="38"/>
        <end position="59"/>
    </location>
</feature>
<feature type="signal peptide" evidence="2">
    <location>
        <begin position="1"/>
        <end position="21"/>
    </location>
</feature>
<accession>A0A7W8EEV8</accession>
<protein>
    <recommendedName>
        <fullName evidence="5">PknH-like extracellular domain-containing protein</fullName>
    </recommendedName>
</protein>
<comment type="caution">
    <text evidence="3">The sequence shown here is derived from an EMBL/GenBank/DDBJ whole genome shotgun (WGS) entry which is preliminary data.</text>
</comment>
<dbReference type="AlphaFoldDB" id="A0A7W8EEV8"/>
<evidence type="ECO:0000256" key="2">
    <source>
        <dbReference type="SAM" id="SignalP"/>
    </source>
</evidence>
<evidence type="ECO:0000256" key="1">
    <source>
        <dbReference type="SAM" id="MobiDB-lite"/>
    </source>
</evidence>
<gene>
    <name evidence="3" type="ORF">HNR40_002462</name>
</gene>
<reference evidence="3 4" key="1">
    <citation type="submission" date="2020-08" db="EMBL/GenBank/DDBJ databases">
        <title>Genomic Encyclopedia of Type Strains, Phase IV (KMG-IV): sequencing the most valuable type-strain genomes for metagenomic binning, comparative biology and taxonomic classification.</title>
        <authorList>
            <person name="Goeker M."/>
        </authorList>
    </citation>
    <scope>NUCLEOTIDE SEQUENCE [LARGE SCALE GENOMIC DNA]</scope>
    <source>
        <strain evidence="3 4">DSM 45385</strain>
    </source>
</reference>